<accession>A0A5N3P5N4</accession>
<evidence type="ECO:0000313" key="2">
    <source>
        <dbReference type="EMBL" id="KAB0265040.1"/>
    </source>
</evidence>
<evidence type="ECO:0000313" key="3">
    <source>
        <dbReference type="Proteomes" id="UP000325684"/>
    </source>
</evidence>
<dbReference type="GO" id="GO:0004497">
    <property type="term" value="F:monooxygenase activity"/>
    <property type="evidence" value="ECO:0007669"/>
    <property type="project" value="UniProtKB-KW"/>
</dbReference>
<evidence type="ECO:0000259" key="1">
    <source>
        <dbReference type="PROSITE" id="PS51725"/>
    </source>
</evidence>
<feature type="domain" description="ABM" evidence="1">
    <location>
        <begin position="23"/>
        <end position="112"/>
    </location>
</feature>
<keyword evidence="2" id="KW-0503">Monooxygenase</keyword>
<dbReference type="InterPro" id="IPR007138">
    <property type="entry name" value="ABM_dom"/>
</dbReference>
<dbReference type="InterPro" id="IPR050744">
    <property type="entry name" value="AI-2_Isomerase_LsrG"/>
</dbReference>
<name>A0A5N3P5N4_9HYPH</name>
<sequence length="132" mass="15136">MNAHAGTNTANDGAGGTIAQGPVTFVITFNIKPDHRDEFHTLLGKVLDAMRNEPTFINAVLHRDAQDSAKVMLYETWADYDDVVNTQIQREYRKPYWDRLPELLVETQRIETWYPTRSDFAERAALRELDPA</sequence>
<dbReference type="AlphaFoldDB" id="A0A5N3P5N4"/>
<dbReference type="PROSITE" id="PS51725">
    <property type="entry name" value="ABM"/>
    <property type="match status" value="1"/>
</dbReference>
<comment type="caution">
    <text evidence="2">The sequence shown here is derived from an EMBL/GenBank/DDBJ whole genome shotgun (WGS) entry which is preliminary data.</text>
</comment>
<dbReference type="PANTHER" id="PTHR33336:SF15">
    <property type="entry name" value="ABM DOMAIN-CONTAINING PROTEIN"/>
    <property type="match status" value="1"/>
</dbReference>
<dbReference type="RefSeq" id="WP_150947916.1">
    <property type="nucleotide sequence ID" value="NZ_VCMV01000047.1"/>
</dbReference>
<dbReference type="Gene3D" id="3.30.70.100">
    <property type="match status" value="1"/>
</dbReference>
<keyword evidence="2" id="KW-0560">Oxidoreductase</keyword>
<dbReference type="Pfam" id="PF03992">
    <property type="entry name" value="ABM"/>
    <property type="match status" value="1"/>
</dbReference>
<dbReference type="EMBL" id="VCMV01000047">
    <property type="protein sequence ID" value="KAB0265040.1"/>
    <property type="molecule type" value="Genomic_DNA"/>
</dbReference>
<organism evidence="2 3">
    <name type="scientific">Microvirga brassicacearum</name>
    <dbReference type="NCBI Taxonomy" id="2580413"/>
    <lineage>
        <taxon>Bacteria</taxon>
        <taxon>Pseudomonadati</taxon>
        <taxon>Pseudomonadota</taxon>
        <taxon>Alphaproteobacteria</taxon>
        <taxon>Hyphomicrobiales</taxon>
        <taxon>Methylobacteriaceae</taxon>
        <taxon>Microvirga</taxon>
    </lineage>
</organism>
<dbReference type="Proteomes" id="UP000325684">
    <property type="component" value="Unassembled WGS sequence"/>
</dbReference>
<dbReference type="SUPFAM" id="SSF54909">
    <property type="entry name" value="Dimeric alpha+beta barrel"/>
    <property type="match status" value="1"/>
</dbReference>
<gene>
    <name evidence="2" type="ORF">FEZ63_20335</name>
</gene>
<reference evidence="2 3" key="1">
    <citation type="journal article" date="2019" name="Microorganisms">
        <title>Genome Insights into the Novel Species Microvirga brassicacearum, a Rapeseed Endophyte with Biotechnological Potential.</title>
        <authorList>
            <person name="Jimenez-Gomez A."/>
            <person name="Saati-Santamaria Z."/>
            <person name="Igual J.M."/>
            <person name="Rivas R."/>
            <person name="Mateos P.F."/>
            <person name="Garcia-Fraile P."/>
        </authorList>
    </citation>
    <scope>NUCLEOTIDE SEQUENCE [LARGE SCALE GENOMIC DNA]</scope>
    <source>
        <strain evidence="2 3">CDVBN77</strain>
    </source>
</reference>
<protein>
    <submittedName>
        <fullName evidence="2">Antibiotic biosynthesis monooxygenase</fullName>
    </submittedName>
</protein>
<dbReference type="PANTHER" id="PTHR33336">
    <property type="entry name" value="QUINOL MONOOXYGENASE YGIN-RELATED"/>
    <property type="match status" value="1"/>
</dbReference>
<proteinExistence type="predicted"/>
<dbReference type="InterPro" id="IPR011008">
    <property type="entry name" value="Dimeric_a/b-barrel"/>
</dbReference>
<keyword evidence="3" id="KW-1185">Reference proteome</keyword>
<dbReference type="OrthoDB" id="9812192at2"/>